<dbReference type="InterPro" id="IPR000531">
    <property type="entry name" value="Beta-barrel_TonB"/>
</dbReference>
<dbReference type="PANTHER" id="PTHR30069:SF28">
    <property type="entry name" value="TONB-DEPENDENT RECEPTOR YNCD-RELATED"/>
    <property type="match status" value="1"/>
</dbReference>
<dbReference type="AlphaFoldDB" id="A0A060QLW1"/>
<dbReference type="Pfam" id="PF00593">
    <property type="entry name" value="TonB_dep_Rec_b-barrel"/>
    <property type="match status" value="1"/>
</dbReference>
<evidence type="ECO:0000256" key="8">
    <source>
        <dbReference type="PROSITE-ProRule" id="PRU01360"/>
    </source>
</evidence>
<reference evidence="13 14" key="1">
    <citation type="journal article" date="2014" name="Genome Biol. Evol.">
        <title>Acetic acid bacteria genomes reveal functional traits for adaptation to life in insect guts.</title>
        <authorList>
            <person name="Chouaia B."/>
            <person name="Gaiarsa S."/>
            <person name="Crotti E."/>
            <person name="Comandatore F."/>
            <person name="Degli Esposti M."/>
            <person name="Ricci I."/>
            <person name="Alma A."/>
            <person name="Favia G."/>
            <person name="Bandi C."/>
            <person name="Daffonchio D."/>
        </authorList>
    </citation>
    <scope>NUCLEOTIDE SEQUENCE [LARGE SCALE GENOMIC DNA]</scope>
    <source>
        <strain evidence="13 14">SF2.1</strain>
    </source>
</reference>
<reference evidence="13 14" key="2">
    <citation type="journal article" date="2014" name="PLoS ONE">
        <title>Evolution of mitochondria reconstructed from the energy metabolism of living bacteria.</title>
        <authorList>
            <person name="Degli Esposti M."/>
            <person name="Chouaia B."/>
            <person name="Comandatore F."/>
            <person name="Crotti E."/>
            <person name="Sassera D."/>
            <person name="Lievens P.M."/>
            <person name="Daffonchio D."/>
            <person name="Bandi C."/>
        </authorList>
    </citation>
    <scope>NUCLEOTIDE SEQUENCE [LARGE SCALE GENOMIC DNA]</scope>
    <source>
        <strain evidence="13 14">SF2.1</strain>
    </source>
</reference>
<keyword evidence="5 9" id="KW-0798">TonB box</keyword>
<keyword evidence="4 8" id="KW-0812">Transmembrane</keyword>
<evidence type="ECO:0000256" key="6">
    <source>
        <dbReference type="ARBA" id="ARBA00023136"/>
    </source>
</evidence>
<comment type="caution">
    <text evidence="13">The sequence shown here is derived from an EMBL/GenBank/DDBJ whole genome shotgun (WGS) entry which is preliminary data.</text>
</comment>
<dbReference type="PROSITE" id="PS52016">
    <property type="entry name" value="TONB_DEPENDENT_REC_3"/>
    <property type="match status" value="1"/>
</dbReference>
<evidence type="ECO:0000313" key="14">
    <source>
        <dbReference type="Proteomes" id="UP000027583"/>
    </source>
</evidence>
<dbReference type="InterPro" id="IPR012910">
    <property type="entry name" value="Plug_dom"/>
</dbReference>
<organism evidence="13 14">
    <name type="scientific">Asaia bogorensis</name>
    <dbReference type="NCBI Taxonomy" id="91915"/>
    <lineage>
        <taxon>Bacteria</taxon>
        <taxon>Pseudomonadati</taxon>
        <taxon>Pseudomonadota</taxon>
        <taxon>Alphaproteobacteria</taxon>
        <taxon>Acetobacterales</taxon>
        <taxon>Acetobacteraceae</taxon>
        <taxon>Asaia</taxon>
    </lineage>
</organism>
<dbReference type="Gene3D" id="2.170.130.10">
    <property type="entry name" value="TonB-dependent receptor, plug domain"/>
    <property type="match status" value="1"/>
</dbReference>
<dbReference type="Gene3D" id="2.40.170.20">
    <property type="entry name" value="TonB-dependent receptor, beta-barrel domain"/>
    <property type="match status" value="1"/>
</dbReference>
<feature type="domain" description="TonB-dependent receptor-like beta-barrel" evidence="11">
    <location>
        <begin position="264"/>
        <end position="731"/>
    </location>
</feature>
<dbReference type="eggNOG" id="COG4772">
    <property type="taxonomic scope" value="Bacteria"/>
</dbReference>
<keyword evidence="7 8" id="KW-0998">Cell outer membrane</keyword>
<evidence type="ECO:0000256" key="5">
    <source>
        <dbReference type="ARBA" id="ARBA00023077"/>
    </source>
</evidence>
<evidence type="ECO:0000256" key="4">
    <source>
        <dbReference type="ARBA" id="ARBA00022692"/>
    </source>
</evidence>
<dbReference type="Pfam" id="PF07715">
    <property type="entry name" value="Plug"/>
    <property type="match status" value="1"/>
</dbReference>
<keyword evidence="2 8" id="KW-0813">Transport</keyword>
<comment type="subcellular location">
    <subcellularLocation>
        <location evidence="1 8">Cell outer membrane</location>
        <topology evidence="1 8">Multi-pass membrane protein</topology>
    </subcellularLocation>
</comment>
<keyword evidence="3 8" id="KW-1134">Transmembrane beta strand</keyword>
<dbReference type="GO" id="GO:0044718">
    <property type="term" value="P:siderophore transmembrane transport"/>
    <property type="evidence" value="ECO:0007669"/>
    <property type="project" value="TreeGrafter"/>
</dbReference>
<evidence type="ECO:0000259" key="11">
    <source>
        <dbReference type="Pfam" id="PF00593"/>
    </source>
</evidence>
<keyword evidence="6 8" id="KW-0472">Membrane</keyword>
<feature type="domain" description="TonB-dependent receptor plug" evidence="12">
    <location>
        <begin position="120"/>
        <end position="231"/>
    </location>
</feature>
<feature type="compositionally biased region" description="Low complexity" evidence="10">
    <location>
        <begin position="62"/>
        <end position="76"/>
    </location>
</feature>
<evidence type="ECO:0000256" key="9">
    <source>
        <dbReference type="RuleBase" id="RU003357"/>
    </source>
</evidence>
<evidence type="ECO:0000256" key="3">
    <source>
        <dbReference type="ARBA" id="ARBA00022452"/>
    </source>
</evidence>
<dbReference type="EMBL" id="CBLX010000027">
    <property type="protein sequence ID" value="CDG41116.1"/>
    <property type="molecule type" value="Genomic_DNA"/>
</dbReference>
<dbReference type="GO" id="GO:0009279">
    <property type="term" value="C:cell outer membrane"/>
    <property type="evidence" value="ECO:0007669"/>
    <property type="project" value="UniProtKB-SubCell"/>
</dbReference>
<dbReference type="InterPro" id="IPR037066">
    <property type="entry name" value="Plug_dom_sf"/>
</dbReference>
<dbReference type="PANTHER" id="PTHR30069">
    <property type="entry name" value="TONB-DEPENDENT OUTER MEMBRANE RECEPTOR"/>
    <property type="match status" value="1"/>
</dbReference>
<dbReference type="RefSeq" id="WP_244442090.1">
    <property type="nucleotide sequence ID" value="NZ_CBLX010000027.1"/>
</dbReference>
<name>A0A060QLW1_9PROT</name>
<feature type="region of interest" description="Disordered" evidence="10">
    <location>
        <begin position="42"/>
        <end position="93"/>
    </location>
</feature>
<dbReference type="GO" id="GO:0015344">
    <property type="term" value="F:siderophore uptake transmembrane transporter activity"/>
    <property type="evidence" value="ECO:0007669"/>
    <property type="project" value="TreeGrafter"/>
</dbReference>
<dbReference type="SUPFAM" id="SSF56935">
    <property type="entry name" value="Porins"/>
    <property type="match status" value="1"/>
</dbReference>
<dbReference type="Proteomes" id="UP000027583">
    <property type="component" value="Unassembled WGS sequence"/>
</dbReference>
<dbReference type="InterPro" id="IPR039426">
    <property type="entry name" value="TonB-dep_rcpt-like"/>
</dbReference>
<evidence type="ECO:0000256" key="1">
    <source>
        <dbReference type="ARBA" id="ARBA00004571"/>
    </source>
</evidence>
<comment type="similarity">
    <text evidence="8 9">Belongs to the TonB-dependent receptor family.</text>
</comment>
<evidence type="ECO:0000256" key="10">
    <source>
        <dbReference type="SAM" id="MobiDB-lite"/>
    </source>
</evidence>
<protein>
    <submittedName>
        <fullName evidence="13">TonB-dependent receptor</fullName>
    </submittedName>
</protein>
<evidence type="ECO:0000256" key="2">
    <source>
        <dbReference type="ARBA" id="ARBA00022448"/>
    </source>
</evidence>
<accession>A0A060QLW1</accession>
<gene>
    <name evidence="13" type="ORF">ASAP_3071</name>
</gene>
<sequence length="771" mass="84398">MKHRHRSELPLLRRNTLGTHSLALLAGVSLVPVSTAFSAVSPSRNPALVQPGHTATQPGPNAESPSAAGHAASAKATNRARRGVQTPDRRGGVKAIIGKAESITVSQHRLSPAAAASRQLETVPGGVSVISSKEVLRSRNLTNADLLAFQPGVFAQSSGGGDGLRLSIRGSGIQTGTNYFRSGILLMFDGLPVTTPAGTPYELFETLGIQYTEVLRGANAFDYGGLQLGGAINYVAPTGYTADHFQARVEAGSFNYNKQQISSGAVIGKSDYYISLTKSYRGGYQAQTAASSFGVNANYGYRFNDNVSTRLFFRYRQTQNGYPGYLTRDQIETNPKQAQALYASLHGHRIQPGSKFYGDMTTIRIDDRSKLELGFDYQDAPIDIQNTATAQRWGYKTVAGVLRYSRNDTFWGHKSETLFGIDTYTDLEAWQTNRSRTNTGIYAKIPFGTVLRHSNYGGTDNYFHIRNNFELFHNFWLTAAGALDFVQRSTEVTYPTQSSVGTSGLGFTPRGGFRYVISPHASIYGNVSRSFQPPNDWQLLSGALYTSGPAQGLNASGVKLDNQTATTYEVGTRGEWKDIRWSVSYYYSDVRNELLSVMTPLSQLYGAATYSNASPTTHQGVEASLETDLIKWSGGKLGLRQSYTWQDFHFRHDAVFGHNALPGIPAHFYQGEIRLDLKNGLYANFNTQVSSKVSGSYDDTYYAPSYHIFNTTIGYEWPHKHRQVFLSFNNLANTHYASIVVPGYIAAGKQLAVFQPGDGFGVFAGVSAGFN</sequence>
<evidence type="ECO:0000256" key="7">
    <source>
        <dbReference type="ARBA" id="ARBA00023237"/>
    </source>
</evidence>
<proteinExistence type="inferred from homology"/>
<keyword evidence="13" id="KW-0675">Receptor</keyword>
<evidence type="ECO:0000259" key="12">
    <source>
        <dbReference type="Pfam" id="PF07715"/>
    </source>
</evidence>
<dbReference type="InterPro" id="IPR036942">
    <property type="entry name" value="Beta-barrel_TonB_sf"/>
</dbReference>
<evidence type="ECO:0000313" key="13">
    <source>
        <dbReference type="EMBL" id="CDG41116.1"/>
    </source>
</evidence>